<dbReference type="EMBL" id="KQ435878">
    <property type="protein sequence ID" value="KOX70094.1"/>
    <property type="molecule type" value="Genomic_DNA"/>
</dbReference>
<evidence type="ECO:0000313" key="2">
    <source>
        <dbReference type="EMBL" id="KOX70094.1"/>
    </source>
</evidence>
<protein>
    <submittedName>
        <fullName evidence="2">Uncharacterized protein</fullName>
    </submittedName>
</protein>
<evidence type="ECO:0000313" key="3">
    <source>
        <dbReference type="Proteomes" id="UP000053105"/>
    </source>
</evidence>
<feature type="region of interest" description="Disordered" evidence="1">
    <location>
        <begin position="59"/>
        <end position="98"/>
    </location>
</feature>
<keyword evidence="3" id="KW-1185">Reference proteome</keyword>
<accession>A0A0N0U3R3</accession>
<dbReference type="Proteomes" id="UP000053105">
    <property type="component" value="Unassembled WGS sequence"/>
</dbReference>
<proteinExistence type="predicted"/>
<organism evidence="2 3">
    <name type="scientific">Melipona quadrifasciata</name>
    <dbReference type="NCBI Taxonomy" id="166423"/>
    <lineage>
        <taxon>Eukaryota</taxon>
        <taxon>Metazoa</taxon>
        <taxon>Ecdysozoa</taxon>
        <taxon>Arthropoda</taxon>
        <taxon>Hexapoda</taxon>
        <taxon>Insecta</taxon>
        <taxon>Pterygota</taxon>
        <taxon>Neoptera</taxon>
        <taxon>Endopterygota</taxon>
        <taxon>Hymenoptera</taxon>
        <taxon>Apocrita</taxon>
        <taxon>Aculeata</taxon>
        <taxon>Apoidea</taxon>
        <taxon>Anthophila</taxon>
        <taxon>Apidae</taxon>
        <taxon>Melipona</taxon>
    </lineage>
</organism>
<reference evidence="2 3" key="1">
    <citation type="submission" date="2015-07" db="EMBL/GenBank/DDBJ databases">
        <title>The genome of Melipona quadrifasciata.</title>
        <authorList>
            <person name="Pan H."/>
            <person name="Kapheim K."/>
        </authorList>
    </citation>
    <scope>NUCLEOTIDE SEQUENCE [LARGE SCALE GENOMIC DNA]</scope>
    <source>
        <strain evidence="2">0111107301</strain>
        <tissue evidence="2">Whole body</tissue>
    </source>
</reference>
<dbReference type="AlphaFoldDB" id="A0A0N0U3R3"/>
<evidence type="ECO:0000256" key="1">
    <source>
        <dbReference type="SAM" id="MobiDB-lite"/>
    </source>
</evidence>
<sequence length="158" mass="17452">MPVFIFRNCQFSINSVPMKFQMIPTTSARVTANRTGSGGYKFAFKNPLKNAENQRVKYPDSNTNFLMPRRGSPRKSKLSSSGEPTDRKALSPAKPTCQQQPACAGRIVRSVIEASEIAKSRRWIQGSEELSTADRIDRYELAASSSSSFLGSMVASSY</sequence>
<name>A0A0N0U3R3_9HYME</name>
<gene>
    <name evidence="2" type="ORF">WN51_04611</name>
</gene>